<accession>A0ABR0BUF1</accession>
<feature type="region of interest" description="Disordered" evidence="5">
    <location>
        <begin position="760"/>
        <end position="782"/>
    </location>
</feature>
<comment type="similarity">
    <text evidence="1 4">Belongs to the eukaryotic ribosomal protein eS8 family.</text>
</comment>
<feature type="region of interest" description="Disordered" evidence="5">
    <location>
        <begin position="506"/>
        <end position="571"/>
    </location>
</feature>
<comment type="caution">
    <text evidence="6">The sequence shown here is derived from an EMBL/GenBank/DDBJ whole genome shotgun (WGS) entry which is preliminary data.</text>
</comment>
<gene>
    <name evidence="6" type="ORF">Purlil1_8383</name>
</gene>
<protein>
    <recommendedName>
        <fullName evidence="4">40S ribosomal protein S8</fullName>
    </recommendedName>
</protein>
<dbReference type="Proteomes" id="UP001287286">
    <property type="component" value="Unassembled WGS sequence"/>
</dbReference>
<keyword evidence="7" id="KW-1185">Reference proteome</keyword>
<evidence type="ECO:0000313" key="7">
    <source>
        <dbReference type="Proteomes" id="UP001287286"/>
    </source>
</evidence>
<feature type="compositionally biased region" description="Basic residues" evidence="5">
    <location>
        <begin position="372"/>
        <end position="383"/>
    </location>
</feature>
<feature type="region of interest" description="Disordered" evidence="5">
    <location>
        <begin position="94"/>
        <end position="120"/>
    </location>
</feature>
<feature type="region of interest" description="Disordered" evidence="5">
    <location>
        <begin position="327"/>
        <end position="413"/>
    </location>
</feature>
<feature type="compositionally biased region" description="Polar residues" evidence="5">
    <location>
        <begin position="530"/>
        <end position="542"/>
    </location>
</feature>
<dbReference type="PANTHER" id="PTHR10394">
    <property type="entry name" value="40S RIBOSOMAL PROTEIN S8"/>
    <property type="match status" value="1"/>
</dbReference>
<dbReference type="CDD" id="cd11380">
    <property type="entry name" value="Ribosomal_S8e_like"/>
    <property type="match status" value="1"/>
</dbReference>
<evidence type="ECO:0000256" key="4">
    <source>
        <dbReference type="RuleBase" id="RU000669"/>
    </source>
</evidence>
<proteinExistence type="inferred from homology"/>
<dbReference type="EMBL" id="JAWRVI010000033">
    <property type="protein sequence ID" value="KAK4087308.1"/>
    <property type="molecule type" value="Genomic_DNA"/>
</dbReference>
<feature type="compositionally biased region" description="Polar residues" evidence="5">
    <location>
        <begin position="235"/>
        <end position="248"/>
    </location>
</feature>
<evidence type="ECO:0000313" key="6">
    <source>
        <dbReference type="EMBL" id="KAK4087308.1"/>
    </source>
</evidence>
<evidence type="ECO:0000256" key="5">
    <source>
        <dbReference type="SAM" id="MobiDB-lite"/>
    </source>
</evidence>
<organism evidence="6 7">
    <name type="scientific">Purpureocillium lilacinum</name>
    <name type="common">Paecilomyces lilacinus</name>
    <dbReference type="NCBI Taxonomy" id="33203"/>
    <lineage>
        <taxon>Eukaryota</taxon>
        <taxon>Fungi</taxon>
        <taxon>Dikarya</taxon>
        <taxon>Ascomycota</taxon>
        <taxon>Pezizomycotina</taxon>
        <taxon>Sordariomycetes</taxon>
        <taxon>Hypocreomycetidae</taxon>
        <taxon>Hypocreales</taxon>
        <taxon>Ophiocordycipitaceae</taxon>
        <taxon>Purpureocillium</taxon>
    </lineage>
</organism>
<feature type="compositionally biased region" description="Polar residues" evidence="5">
    <location>
        <begin position="333"/>
        <end position="356"/>
    </location>
</feature>
<keyword evidence="2 4" id="KW-0689">Ribosomal protein</keyword>
<reference evidence="6 7" key="1">
    <citation type="journal article" date="2024" name="Microbiol. Resour. Announc.">
        <title>Genome annotations for the ascomycete fungi Trichoderma harzianum, Trichoderma aggressivum, and Purpureocillium lilacinum.</title>
        <authorList>
            <person name="Beijen E.P.W."/>
            <person name="Ohm R.A."/>
        </authorList>
    </citation>
    <scope>NUCLEOTIDE SEQUENCE [LARGE SCALE GENOMIC DNA]</scope>
    <source>
        <strain evidence="6 7">CBS 150709</strain>
    </source>
</reference>
<dbReference type="Gene3D" id="3.10.290.70">
    <property type="match status" value="1"/>
</dbReference>
<dbReference type="InterPro" id="IPR022309">
    <property type="entry name" value="Ribosomal_Se8/biogenesis_NSA2"/>
</dbReference>
<feature type="region of interest" description="Disordered" evidence="5">
    <location>
        <begin position="630"/>
        <end position="654"/>
    </location>
</feature>
<dbReference type="Gene3D" id="1.10.168.20">
    <property type="entry name" value="Ribosomal protein S8e, subdomain"/>
    <property type="match status" value="1"/>
</dbReference>
<evidence type="ECO:0000256" key="2">
    <source>
        <dbReference type="ARBA" id="ARBA00022980"/>
    </source>
</evidence>
<feature type="region of interest" description="Disordered" evidence="5">
    <location>
        <begin position="458"/>
        <end position="480"/>
    </location>
</feature>
<dbReference type="Pfam" id="PF01201">
    <property type="entry name" value="Ribosomal_S8e"/>
    <property type="match status" value="1"/>
</dbReference>
<dbReference type="InterPro" id="IPR001047">
    <property type="entry name" value="Ribosomal_eS8"/>
</dbReference>
<sequence length="1074" mass="116491">MPRDPDGCSGSPPVAAEQPRQRPVHDALASNVPYVSVIHPNLSSPKHRPPSSLVSLSRVSCPVPHHAAILNRGGYRSSDAQDYLISGSLPQNSRLHKAKEVPPHSPSATAPWLPGEPRPSMNPLAPNFTPLASPGKEPSQLADLGAQLAHTAQHVVSPTATPDHASEFASQTVAPVPTYPIFHPQEIASYPPQPIVYGRWPGNTAYIGFGGCPAPYYPHRCPNFYAPATRTNYNQTQQPPPMNASSNVGMEGEDQTDPFTGPTVAVSAAASGPHVAQHQRQLSHTIAAERQSQMSPSGHHSEFVNTNPLLHHALQQHLMSQEGLRQSYLGSPFPTSTAAAVQPGENQTDVTAPTQPSRHKGAARSPLARGERGRKRTGRRNKGRGTEAPGPSTGAAPQHLRSISTDTGGSGMQYRVAYPNEHLRSASQGTGNFGFMSASLAAAPQRPAPNLTQYLAQQRHEVQSSTQLQSADLASGHTAQGAPLAPVARNEHTSPSMTQAAGNATYGLPVAHTPGTNVPSDSSRPELGSAGQSSQHMSQQSVFRPGVFKAPSSPSKSPELTNSLDSGSWSQSKKWMSQEAIDRAAFSKLMTNLRHIGADKSPFIPQTPAEMAAFKAEFAEDRRKELEAGLEERQKDADRRKQLNLTKEEQEQAETKVGPLFGGRQLSAMFSPVLAVPNCFNNDQPAAEHLRVDWPSLAEYKEAPVGRYGRTLPVPRVNMVDPRFAEAHPDQVYNSDGTIRWQAKLAVPDPHFILPTSPPEEGLREALSGRPPTPSPVEKFTPPTSADNSIALVIIPFIRRATFDGFRDSNSGSGALNDFDIQNDLVLRAAFGRLVLPDATSLLHRRCLPPRFFGAAASLSPSSGELAIMGISRDSRHKRSASGAKRAYYRKKRAFEAGRQGANTRIGAKRIHTVRTRGGNHKHRALRLDSGNFAWASEGCTRKTRVIVVAYHPSNNELVRTNTLTRSAVVQIDAAPFRQWYEAHYGQPIGRRRQKAQAAKEGKVEEEVKKSKAVEKKQAARFASEGKVEPAVEKQFEAGRLYAIISSRPGQSGRCDGYILEGEELAFYQRKLHK</sequence>
<feature type="compositionally biased region" description="Polar residues" evidence="5">
    <location>
        <begin position="463"/>
        <end position="472"/>
    </location>
</feature>
<feature type="region of interest" description="Disordered" evidence="5">
    <location>
        <begin position="235"/>
        <end position="283"/>
    </location>
</feature>
<dbReference type="InterPro" id="IPR042563">
    <property type="entry name" value="Ribosomal_protein_eS8_euk"/>
</dbReference>
<evidence type="ECO:0000256" key="1">
    <source>
        <dbReference type="ARBA" id="ARBA00005257"/>
    </source>
</evidence>
<feature type="region of interest" description="Disordered" evidence="5">
    <location>
        <begin position="1"/>
        <end position="24"/>
    </location>
</feature>
<name>A0ABR0BUF1_PURLI</name>
<dbReference type="NCBIfam" id="TIGR00307">
    <property type="entry name" value="eS8"/>
    <property type="match status" value="1"/>
</dbReference>
<keyword evidence="3 4" id="KW-0687">Ribonucleoprotein</keyword>
<feature type="compositionally biased region" description="Polar residues" evidence="5">
    <location>
        <begin position="552"/>
        <end position="571"/>
    </location>
</feature>
<evidence type="ECO:0000256" key="3">
    <source>
        <dbReference type="ARBA" id="ARBA00023274"/>
    </source>
</evidence>